<dbReference type="InterPro" id="IPR000719">
    <property type="entry name" value="Prot_kinase_dom"/>
</dbReference>
<evidence type="ECO:0000313" key="3">
    <source>
        <dbReference type="Proteomes" id="UP001341820"/>
    </source>
</evidence>
<name>A0ABU6NRC2_9BACI</name>
<keyword evidence="2" id="KW-0418">Kinase</keyword>
<dbReference type="GO" id="GO:0004674">
    <property type="term" value="F:protein serine/threonine kinase activity"/>
    <property type="evidence" value="ECO:0007669"/>
    <property type="project" value="UniProtKB-KW"/>
</dbReference>
<sequence>MANHYKKRNEWGNSVFQELNGYTIQLKKAHDFSWLQSYGKVFAVFDQQDSGNISFGIQSGQKRYFIKYAGAETINGSNTTSEAIQQLKEAKQVYEDLHHPTLITYIEAIERPSGYALVFSWTDGENLHPHWKFPPPEKYTHPDSPFYRFKQLPFEKKRKAFIQILSFHQMVANKGYVSIDFYDGSLMYNFKTNTMTICDIDFYSKTPYVNKRGTMWGSTRFMSPEEFERGAKIDQQTMVYTMGAMAFALFGGEQDRSREKWDASETLYQASIKAVQANKRERFSTVKDFLTCWEKE</sequence>
<reference evidence="2 3" key="1">
    <citation type="submission" date="2023-03" db="EMBL/GenBank/DDBJ databases">
        <title>Bacillus Genome Sequencing.</title>
        <authorList>
            <person name="Dunlap C."/>
        </authorList>
    </citation>
    <scope>NUCLEOTIDE SEQUENCE [LARGE SCALE GENOMIC DNA]</scope>
    <source>
        <strain evidence="2 3">B-4107</strain>
    </source>
</reference>
<keyword evidence="3" id="KW-1185">Reference proteome</keyword>
<evidence type="ECO:0000313" key="2">
    <source>
        <dbReference type="EMBL" id="MED4129332.1"/>
    </source>
</evidence>
<keyword evidence="2" id="KW-0723">Serine/threonine-protein kinase</keyword>
<protein>
    <submittedName>
        <fullName evidence="2">Serine/threonine protein kinase</fullName>
    </submittedName>
</protein>
<feature type="domain" description="Protein kinase" evidence="1">
    <location>
        <begin position="27"/>
        <end position="296"/>
    </location>
</feature>
<evidence type="ECO:0000259" key="1">
    <source>
        <dbReference type="PROSITE" id="PS50011"/>
    </source>
</evidence>
<comment type="caution">
    <text evidence="2">The sequence shown here is derived from an EMBL/GenBank/DDBJ whole genome shotgun (WGS) entry which is preliminary data.</text>
</comment>
<gene>
    <name evidence="2" type="ORF">P5F74_14410</name>
</gene>
<dbReference type="InterPro" id="IPR011009">
    <property type="entry name" value="Kinase-like_dom_sf"/>
</dbReference>
<organism evidence="2 3">
    <name type="scientific">Shouchella miscanthi</name>
    <dbReference type="NCBI Taxonomy" id="2598861"/>
    <lineage>
        <taxon>Bacteria</taxon>
        <taxon>Bacillati</taxon>
        <taxon>Bacillota</taxon>
        <taxon>Bacilli</taxon>
        <taxon>Bacillales</taxon>
        <taxon>Bacillaceae</taxon>
        <taxon>Shouchella</taxon>
    </lineage>
</organism>
<proteinExistence type="predicted"/>
<dbReference type="RefSeq" id="WP_328237984.1">
    <property type="nucleotide sequence ID" value="NZ_JAROAS010000029.1"/>
</dbReference>
<accession>A0ABU6NRC2</accession>
<dbReference type="SUPFAM" id="SSF56112">
    <property type="entry name" value="Protein kinase-like (PK-like)"/>
    <property type="match status" value="1"/>
</dbReference>
<dbReference type="EMBL" id="JAROAS010000029">
    <property type="protein sequence ID" value="MED4129332.1"/>
    <property type="molecule type" value="Genomic_DNA"/>
</dbReference>
<dbReference type="Pfam" id="PF00069">
    <property type="entry name" value="Pkinase"/>
    <property type="match status" value="1"/>
</dbReference>
<dbReference type="Proteomes" id="UP001341820">
    <property type="component" value="Unassembled WGS sequence"/>
</dbReference>
<dbReference type="PROSITE" id="PS50011">
    <property type="entry name" value="PROTEIN_KINASE_DOM"/>
    <property type="match status" value="1"/>
</dbReference>
<dbReference type="Gene3D" id="1.10.510.10">
    <property type="entry name" value="Transferase(Phosphotransferase) domain 1"/>
    <property type="match status" value="1"/>
</dbReference>
<keyword evidence="2" id="KW-0808">Transferase</keyword>